<organism evidence="1 2">
    <name type="scientific">Mycena metata</name>
    <dbReference type="NCBI Taxonomy" id="1033252"/>
    <lineage>
        <taxon>Eukaryota</taxon>
        <taxon>Fungi</taxon>
        <taxon>Dikarya</taxon>
        <taxon>Basidiomycota</taxon>
        <taxon>Agaricomycotina</taxon>
        <taxon>Agaricomycetes</taxon>
        <taxon>Agaricomycetidae</taxon>
        <taxon>Agaricales</taxon>
        <taxon>Marasmiineae</taxon>
        <taxon>Mycenaceae</taxon>
        <taxon>Mycena</taxon>
    </lineage>
</organism>
<keyword evidence="2" id="KW-1185">Reference proteome</keyword>
<sequence length="500" mass="52943">MKSIGTKNCHTNPLIFGQVIDVADDIPDRMDNIAVHGGLGVIACTRHLPGRFGWGIFLVGGITHWAAFMCKKEVFDRRLCSASASVVDPFDFLGQPQISLPSLKKLGASGDFKRLELSGLSADPTGVVDAVPIPSMFGRHSSLTKPAFPSRFPRSHDTTPFTNAGNAYSVRERAYSHLARCNDHTQRACAAIQKSGCALWYSSAFSSPVRQDDLGPAPSHAIGGNMVCPHSLDSFSPGAVRGLFSGPLPRAAIPAPLSTCVPPAARVAVRESKRWVEGSKGRRLRLGVIPEPVLFLASGGRRGGANILARQRRTILYSPGSVFASHTVSVGCECESGAGVFPLGVRAPLLLRPGTRGSAVYCVAKGIDAENGCSRAWRSCVSYALSIPSIASASGQDWILTCALLRGCGCGVYLEDGLWCGRGGCLGSSASEVSTGPRHSVCYCRGRTAAHAVQGGDDASAAAVLHLQISRVWRLMFARPGGVRVSEDLVCPYALLLLLF</sequence>
<proteinExistence type="predicted"/>
<gene>
    <name evidence="1" type="ORF">B0H16DRAFT_1463247</name>
</gene>
<dbReference type="AlphaFoldDB" id="A0AAD7IKN6"/>
<dbReference type="Proteomes" id="UP001215598">
    <property type="component" value="Unassembled WGS sequence"/>
</dbReference>
<name>A0AAD7IKN6_9AGAR</name>
<protein>
    <submittedName>
        <fullName evidence="1">Uncharacterized protein</fullName>
    </submittedName>
</protein>
<dbReference type="EMBL" id="JARKIB010000087">
    <property type="protein sequence ID" value="KAJ7744373.1"/>
    <property type="molecule type" value="Genomic_DNA"/>
</dbReference>
<evidence type="ECO:0000313" key="1">
    <source>
        <dbReference type="EMBL" id="KAJ7744373.1"/>
    </source>
</evidence>
<evidence type="ECO:0000313" key="2">
    <source>
        <dbReference type="Proteomes" id="UP001215598"/>
    </source>
</evidence>
<accession>A0AAD7IKN6</accession>
<comment type="caution">
    <text evidence="1">The sequence shown here is derived from an EMBL/GenBank/DDBJ whole genome shotgun (WGS) entry which is preliminary data.</text>
</comment>
<reference evidence="1" key="1">
    <citation type="submission" date="2023-03" db="EMBL/GenBank/DDBJ databases">
        <title>Massive genome expansion in bonnet fungi (Mycena s.s.) driven by repeated elements and novel gene families across ecological guilds.</title>
        <authorList>
            <consortium name="Lawrence Berkeley National Laboratory"/>
            <person name="Harder C.B."/>
            <person name="Miyauchi S."/>
            <person name="Viragh M."/>
            <person name="Kuo A."/>
            <person name="Thoen E."/>
            <person name="Andreopoulos B."/>
            <person name="Lu D."/>
            <person name="Skrede I."/>
            <person name="Drula E."/>
            <person name="Henrissat B."/>
            <person name="Morin E."/>
            <person name="Kohler A."/>
            <person name="Barry K."/>
            <person name="LaButti K."/>
            <person name="Morin E."/>
            <person name="Salamov A."/>
            <person name="Lipzen A."/>
            <person name="Mereny Z."/>
            <person name="Hegedus B."/>
            <person name="Baldrian P."/>
            <person name="Stursova M."/>
            <person name="Weitz H."/>
            <person name="Taylor A."/>
            <person name="Grigoriev I.V."/>
            <person name="Nagy L.G."/>
            <person name="Martin F."/>
            <person name="Kauserud H."/>
        </authorList>
    </citation>
    <scope>NUCLEOTIDE SEQUENCE</scope>
    <source>
        <strain evidence="1">CBHHK182m</strain>
    </source>
</reference>